<reference evidence="2" key="3">
    <citation type="submission" date="2025-09" db="UniProtKB">
        <authorList>
            <consortium name="Ensembl"/>
        </authorList>
    </citation>
    <scope>IDENTIFICATION</scope>
</reference>
<evidence type="ECO:0000256" key="1">
    <source>
        <dbReference type="SAM" id="MobiDB-lite"/>
    </source>
</evidence>
<accession>A0A4W2E5L4</accession>
<evidence type="ECO:0000313" key="2">
    <source>
        <dbReference type="Ensembl" id="ENSBIXP00000032039.1"/>
    </source>
</evidence>
<dbReference type="Proteomes" id="UP000314981">
    <property type="component" value="Chromosome 21"/>
</dbReference>
<dbReference type="InterPro" id="IPR051147">
    <property type="entry name" value="CFAP_domain-containing"/>
</dbReference>
<evidence type="ECO:0000313" key="3">
    <source>
        <dbReference type="Proteomes" id="UP000314981"/>
    </source>
</evidence>
<dbReference type="Ensembl" id="ENSBIXT00000016525.1">
    <property type="protein sequence ID" value="ENSBIXP00000032039.1"/>
    <property type="gene ID" value="ENSBIXG00000014499.1"/>
</dbReference>
<sequence length="273" mass="30081">MLAARDAGQEAGPSDPGNKDRGLQVLFQELCQLQAKQRKLKREVEKHKVFEDYLIKVLEKIPKGYNQGEEPEETPVAAMVEHYGKLFAVSQDIQKRLKAFLEMNQAVHKSLESLEEGHRALILRLKIRLCQLQRRCHRKQEQWQQLEHGFTLQKDVGSCEVGSKEAAANDDSEDLKCGTLELPRVRSPGFLHVPPDQAPPLGVDLRCPQLGGLSGKPVHPVSLFAGEDALAPGSGGTHPSPFGCGAQTEMRRWLLAPGCLSGLSKVGRGGRGF</sequence>
<name>A0A4W2E5L4_BOBOX</name>
<protein>
    <submittedName>
        <fullName evidence="2">Uncharacterized protein</fullName>
    </submittedName>
</protein>
<dbReference type="AlphaFoldDB" id="A0A4W2E5L4"/>
<reference evidence="2" key="2">
    <citation type="submission" date="2025-08" db="UniProtKB">
        <authorList>
            <consortium name="Ensembl"/>
        </authorList>
    </citation>
    <scope>IDENTIFICATION</scope>
</reference>
<reference evidence="2 3" key="1">
    <citation type="submission" date="2018-11" db="EMBL/GenBank/DDBJ databases">
        <title>Haplotype-resolved cattle genomes.</title>
        <authorList>
            <person name="Low W.Y."/>
            <person name="Tearle R."/>
            <person name="Bickhart D.M."/>
            <person name="Rosen B.D."/>
            <person name="Koren S."/>
            <person name="Rhie A."/>
            <person name="Hiendleder S."/>
            <person name="Phillippy A.M."/>
            <person name="Smith T.P.L."/>
            <person name="Williams J.L."/>
        </authorList>
    </citation>
    <scope>NUCLEOTIDE SEQUENCE [LARGE SCALE GENOMIC DNA]</scope>
</reference>
<feature type="region of interest" description="Disordered" evidence="1">
    <location>
        <begin position="1"/>
        <end position="20"/>
    </location>
</feature>
<keyword evidence="3" id="KW-1185">Reference proteome</keyword>
<organism evidence="2 3">
    <name type="scientific">Bos indicus x Bos taurus</name>
    <name type="common">Hybrid cattle</name>
    <dbReference type="NCBI Taxonomy" id="30522"/>
    <lineage>
        <taxon>Eukaryota</taxon>
        <taxon>Metazoa</taxon>
        <taxon>Chordata</taxon>
        <taxon>Craniata</taxon>
        <taxon>Vertebrata</taxon>
        <taxon>Euteleostomi</taxon>
        <taxon>Mammalia</taxon>
        <taxon>Eutheria</taxon>
        <taxon>Laurasiatheria</taxon>
        <taxon>Artiodactyla</taxon>
        <taxon>Ruminantia</taxon>
        <taxon>Pecora</taxon>
        <taxon>Bovidae</taxon>
        <taxon>Bovinae</taxon>
        <taxon>Bos</taxon>
    </lineage>
</organism>
<dbReference type="PANTHER" id="PTHR21683">
    <property type="entry name" value="COILED-COIL DOMAIN-CONTAINING PROTEIN 42 LIKE-2-LIKE-RELATED"/>
    <property type="match status" value="1"/>
</dbReference>
<dbReference type="PANTHER" id="PTHR21683:SF18">
    <property type="entry name" value="COILED-COIL DOMAIN-CONTAINING PROTEIN 42 HOMOLOG"/>
    <property type="match status" value="1"/>
</dbReference>
<proteinExistence type="predicted"/>